<dbReference type="RefSeq" id="WP_147043884.1">
    <property type="nucleotide sequence ID" value="NZ_BAABIR010000001.1"/>
</dbReference>
<protein>
    <submittedName>
        <fullName evidence="1">Uncharacterized protein</fullName>
    </submittedName>
</protein>
<reference evidence="1 2" key="1">
    <citation type="journal article" date="2015" name="J. Microbiol.">
        <title>Sphingosinicella ginsenosidimutans sp. nov., with ginsenoside converting activity.</title>
        <authorList>
            <person name="Kim J.K."/>
            <person name="Kang M.S."/>
            <person name="Park S.C."/>
            <person name="Kim K.M."/>
            <person name="Choi K."/>
            <person name="Yoon M.H."/>
            <person name="Im W.T."/>
        </authorList>
    </citation>
    <scope>NUCLEOTIDE SEQUENCE [LARGE SCALE GENOMIC DNA]</scope>
    <source>
        <strain evidence="1 2">BS-11</strain>
    </source>
</reference>
<dbReference type="OrthoDB" id="7578543at2"/>
<proteinExistence type="predicted"/>
<dbReference type="EMBL" id="VOQQ01000001">
    <property type="protein sequence ID" value="TXC64461.1"/>
    <property type="molecule type" value="Genomic_DNA"/>
</dbReference>
<organism evidence="1 2">
    <name type="scientific">Allosphingosinicella ginsenosidimutans</name>
    <dbReference type="NCBI Taxonomy" id="1176539"/>
    <lineage>
        <taxon>Bacteria</taxon>
        <taxon>Pseudomonadati</taxon>
        <taxon>Pseudomonadota</taxon>
        <taxon>Alphaproteobacteria</taxon>
        <taxon>Sphingomonadales</taxon>
        <taxon>Sphingomonadaceae</taxon>
        <taxon>Allosphingosinicella</taxon>
    </lineage>
</organism>
<sequence>MIAAFLFLLPSLDNGAGARPIDRPAIEREIRRITTACHMPGSSLTLIAEGELRFRPQPDSRYENVDCVLAGLRKSGLLSRLPMGFVGNQAAGH</sequence>
<dbReference type="Proteomes" id="UP000321249">
    <property type="component" value="Unassembled WGS sequence"/>
</dbReference>
<evidence type="ECO:0000313" key="2">
    <source>
        <dbReference type="Proteomes" id="UP000321249"/>
    </source>
</evidence>
<gene>
    <name evidence="1" type="ORF">FRZ32_12845</name>
</gene>
<name>A0A5C6TX02_9SPHN</name>
<evidence type="ECO:0000313" key="1">
    <source>
        <dbReference type="EMBL" id="TXC64461.1"/>
    </source>
</evidence>
<keyword evidence="2" id="KW-1185">Reference proteome</keyword>
<comment type="caution">
    <text evidence="1">The sequence shown here is derived from an EMBL/GenBank/DDBJ whole genome shotgun (WGS) entry which is preliminary data.</text>
</comment>
<accession>A0A5C6TX02</accession>
<dbReference type="AlphaFoldDB" id="A0A5C6TX02"/>